<dbReference type="InterPro" id="IPR051176">
    <property type="entry name" value="Cent_Immune-Sig_Mod"/>
</dbReference>
<protein>
    <submittedName>
        <fullName evidence="4">Coiled-coil domain containing 136</fullName>
    </submittedName>
</protein>
<evidence type="ECO:0000313" key="4">
    <source>
        <dbReference type="EMBL" id="KAF6337878.1"/>
    </source>
</evidence>
<evidence type="ECO:0000256" key="1">
    <source>
        <dbReference type="SAM" id="Coils"/>
    </source>
</evidence>
<evidence type="ECO:0000313" key="5">
    <source>
        <dbReference type="Proteomes" id="UP000558488"/>
    </source>
</evidence>
<keyword evidence="5" id="KW-1185">Reference proteome</keyword>
<dbReference type="Proteomes" id="UP000558488">
    <property type="component" value="Unassembled WGS sequence"/>
</dbReference>
<dbReference type="Gene3D" id="1.20.5.1700">
    <property type="match status" value="1"/>
</dbReference>
<dbReference type="GO" id="GO:0002080">
    <property type="term" value="C:acrosomal membrane"/>
    <property type="evidence" value="ECO:0007669"/>
    <property type="project" value="TreeGrafter"/>
</dbReference>
<feature type="coiled-coil region" evidence="1">
    <location>
        <begin position="180"/>
        <end position="258"/>
    </location>
</feature>
<keyword evidence="3" id="KW-0472">Membrane</keyword>
<gene>
    <name evidence="4" type="ORF">mPipKuh1_002169</name>
</gene>
<feature type="transmembrane region" description="Helical" evidence="3">
    <location>
        <begin position="371"/>
        <end position="390"/>
    </location>
</feature>
<dbReference type="AlphaFoldDB" id="A0A7J7WKW3"/>
<keyword evidence="3" id="KW-0812">Transmembrane</keyword>
<feature type="region of interest" description="Disordered" evidence="2">
    <location>
        <begin position="1"/>
        <end position="44"/>
    </location>
</feature>
<dbReference type="PANTHER" id="PTHR15715">
    <property type="entry name" value="CENTROSOMAL PROTEIN OF 170 KDA"/>
    <property type="match status" value="1"/>
</dbReference>
<organism evidence="4 5">
    <name type="scientific">Pipistrellus kuhlii</name>
    <name type="common">Kuhl's pipistrelle</name>
    <dbReference type="NCBI Taxonomy" id="59472"/>
    <lineage>
        <taxon>Eukaryota</taxon>
        <taxon>Metazoa</taxon>
        <taxon>Chordata</taxon>
        <taxon>Craniata</taxon>
        <taxon>Vertebrata</taxon>
        <taxon>Euteleostomi</taxon>
        <taxon>Mammalia</taxon>
        <taxon>Eutheria</taxon>
        <taxon>Laurasiatheria</taxon>
        <taxon>Chiroptera</taxon>
        <taxon>Yangochiroptera</taxon>
        <taxon>Vespertilionidae</taxon>
        <taxon>Pipistrellus</taxon>
    </lineage>
</organism>
<feature type="coiled-coil region" evidence="1">
    <location>
        <begin position="323"/>
        <end position="350"/>
    </location>
</feature>
<dbReference type="PANTHER" id="PTHR15715:SF26">
    <property type="entry name" value="COILED-COIL DOMAIN-CONTAINING PROTEIN 136"/>
    <property type="match status" value="1"/>
</dbReference>
<name>A0A7J7WKW3_PIPKU</name>
<dbReference type="GO" id="GO:0001675">
    <property type="term" value="P:acrosome assembly"/>
    <property type="evidence" value="ECO:0007669"/>
    <property type="project" value="TreeGrafter"/>
</dbReference>
<accession>A0A7J7WKW3</accession>
<keyword evidence="3" id="KW-1133">Transmembrane helix</keyword>
<dbReference type="EMBL" id="JACAGB010000010">
    <property type="protein sequence ID" value="KAF6337878.1"/>
    <property type="molecule type" value="Genomic_DNA"/>
</dbReference>
<sequence length="395" mass="45836">MEGEVLLPALYEEEEEEEEEEVEEVEEEEEQVQKGGGIGSLSLGKHRGLSLTETELEELRAQVLQLVAELEETRELAGQHEDDSLELQGLLEDERLASAQQAEVFTKQIQQLQGELRNLREEISMLEREKECELKEIERELHLAQVEIRNLRQAADDSATEHESDIASLQGDICRMQSELDDLERIRNEYEVEINSLRAEMEMRTSDSSNSYTASDFSELQEELQQLRERYRFLNEEYRVLQESNSSLTAQLADLESERTRRATEKWLDNQTLKSLMSTECQTVEMDFLEPHPETHSLRQKLMGAEEQICDMQSKCKDLCCELQELHHHRQTSEEEQRRLQRELKCAQNEVLRCQTSQHAIQPSPVPHPPIFSLPLVGLVIISALLWCWWAETSS</sequence>
<evidence type="ECO:0000256" key="3">
    <source>
        <dbReference type="SAM" id="Phobius"/>
    </source>
</evidence>
<dbReference type="GO" id="GO:0007338">
    <property type="term" value="P:single fertilization"/>
    <property type="evidence" value="ECO:0007669"/>
    <property type="project" value="TreeGrafter"/>
</dbReference>
<feature type="coiled-coil region" evidence="1">
    <location>
        <begin position="102"/>
        <end position="154"/>
    </location>
</feature>
<keyword evidence="1" id="KW-0175">Coiled coil</keyword>
<evidence type="ECO:0000256" key="2">
    <source>
        <dbReference type="SAM" id="MobiDB-lite"/>
    </source>
</evidence>
<feature type="compositionally biased region" description="Acidic residues" evidence="2">
    <location>
        <begin position="11"/>
        <end position="30"/>
    </location>
</feature>
<comment type="caution">
    <text evidence="4">The sequence shown here is derived from an EMBL/GenBank/DDBJ whole genome shotgun (WGS) entry which is preliminary data.</text>
</comment>
<proteinExistence type="predicted"/>
<reference evidence="4 5" key="1">
    <citation type="journal article" date="2020" name="Nature">
        <title>Six reference-quality genomes reveal evolution of bat adaptations.</title>
        <authorList>
            <person name="Jebb D."/>
            <person name="Huang Z."/>
            <person name="Pippel M."/>
            <person name="Hughes G.M."/>
            <person name="Lavrichenko K."/>
            <person name="Devanna P."/>
            <person name="Winkler S."/>
            <person name="Jermiin L.S."/>
            <person name="Skirmuntt E.C."/>
            <person name="Katzourakis A."/>
            <person name="Burkitt-Gray L."/>
            <person name="Ray D.A."/>
            <person name="Sullivan K.A.M."/>
            <person name="Roscito J.G."/>
            <person name="Kirilenko B.M."/>
            <person name="Davalos L.M."/>
            <person name="Corthals A.P."/>
            <person name="Power M.L."/>
            <person name="Jones G."/>
            <person name="Ransome R.D."/>
            <person name="Dechmann D.K.N."/>
            <person name="Locatelli A.G."/>
            <person name="Puechmaille S.J."/>
            <person name="Fedrigo O."/>
            <person name="Jarvis E.D."/>
            <person name="Hiller M."/>
            <person name="Vernes S.C."/>
            <person name="Myers E.W."/>
            <person name="Teeling E.C."/>
        </authorList>
    </citation>
    <scope>NUCLEOTIDE SEQUENCE [LARGE SCALE GENOMIC DNA]</scope>
    <source>
        <strain evidence="4">MPipKuh1</strain>
        <tissue evidence="4">Flight muscle</tissue>
    </source>
</reference>